<dbReference type="PANTHER" id="PTHR44218">
    <property type="entry name" value="PROTEIN SPA1-RELATED 2"/>
    <property type="match status" value="1"/>
</dbReference>
<keyword evidence="2" id="KW-0677">Repeat</keyword>
<dbReference type="AlphaFoldDB" id="A0A3S4NQH2"/>
<evidence type="ECO:0000256" key="1">
    <source>
        <dbReference type="ARBA" id="ARBA00022574"/>
    </source>
</evidence>
<dbReference type="InterPro" id="IPR000719">
    <property type="entry name" value="Prot_kinase_dom"/>
</dbReference>
<feature type="domain" description="Protein kinase" evidence="4">
    <location>
        <begin position="135"/>
        <end position="565"/>
    </location>
</feature>
<dbReference type="EMBL" id="QPKB01000003">
    <property type="protein sequence ID" value="RWR80244.1"/>
    <property type="molecule type" value="Genomic_DNA"/>
</dbReference>
<sequence>MEGTGDVNATVEDAVQDLRIRSKESDQSLQLDSGNVVGGPAVLISRENEWMEPHSLRSPEHFSETLEDQILLRHRSFDIGSGQPSSSPLILNSSDIRVEELTMNNYKSSNLMVGCSNKQEESPMSKGQWRHLYLLSGGCRIGSSPMDTVSKEPVMLDGRDEGARNMFSPKCLFQNLQPSKHVVESHHGISERLTSSTLTNFPGERRTKVLPTSGFSEFFVRNTLKGKGAAHGDLQIHEESEIVNLNKDSEKMICDGVAPNTWQGSGAKADHLSINIGARAGAASGHDRINLREWLKPGCRKINKVESLQIFTQILELVDFAHSQGVVLKDLKPSYFMIVSSDKVQYVGSWVTQIYSKSSENVINQEDRYPMHHLKRKASMVDGKNRNSVLARKHQMLSENVESVGQQPRSAARFGLKIGTMMKGDIMSLREKSSGYHLSEEQILNKGNRTPNMSGSPIEYTKHIQLTSEGVNLEDRWYTSPEDLSHRMCTLESNIYCLGVLMFELFCCFESSEVHAAAMSDLRHRILPPYFLSEKPKEAGFCLWLLHPEPSSRPKTREILNSELICEGRDLSSLDQSSVAVDEEDAESELLLHFLLSLKEQKEKLASKLAENIGSLDTDIKEVEKRHCLRTELLSQTYKALNVRDAPSGVHDILDECNHYGSLRPELPSRVSKSWMHETSLTRNIKQLENVYFSERSRIQLPEIDTAERSDKDVLKNRDSWSSIQNDSDWCINDNPTDRLGLYARYSKFEVLGILRNGDLLNSANVICSLSFDRDQDYFAAAGVSKKIKIFEFGSLLNDTLDIHYPVVEMSSKSKLSCVCWNNYIKNYLASTDYDGVVQLWDASTGQGFSHYKEHQKRAWSVDFSQVDPTKLASGSDDYSANCIGTIKNVANVCCVQFSSVSSHLLALGSADYKTYCYDLRNTRIPWCTLAGHGKAVSYVKFLDSCTLVSASTDNTLKIWDLNKTTYSGLSTNASSLTLSGHMNEKNFVGLSVSDGYIACGSETNEVFAYYKSLPMPMTSHKFGTIDPISGQETADDNGQFVSSVCWRGKSNMVVAANSNGYIKLLQMV</sequence>
<dbReference type="Proteomes" id="UP000283530">
    <property type="component" value="Unassembled WGS sequence"/>
</dbReference>
<dbReference type="SUPFAM" id="SSF56112">
    <property type="entry name" value="Protein kinase-like (PK-like)"/>
    <property type="match status" value="1"/>
</dbReference>
<evidence type="ECO:0000313" key="5">
    <source>
        <dbReference type="EMBL" id="RWR80244.1"/>
    </source>
</evidence>
<dbReference type="Gene3D" id="1.10.510.10">
    <property type="entry name" value="Transferase(Phosphotransferase) domain 1"/>
    <property type="match status" value="1"/>
</dbReference>
<keyword evidence="1 3" id="KW-0853">WD repeat</keyword>
<dbReference type="PANTHER" id="PTHR44218:SF6">
    <property type="entry name" value="PROTEIN SUPPRESSOR OF PHYA-105 1"/>
    <property type="match status" value="1"/>
</dbReference>
<dbReference type="GO" id="GO:0004672">
    <property type="term" value="F:protein kinase activity"/>
    <property type="evidence" value="ECO:0007669"/>
    <property type="project" value="InterPro"/>
</dbReference>
<dbReference type="PROSITE" id="PS00678">
    <property type="entry name" value="WD_REPEATS_1"/>
    <property type="match status" value="2"/>
</dbReference>
<dbReference type="SUPFAM" id="SSF50978">
    <property type="entry name" value="WD40 repeat-like"/>
    <property type="match status" value="1"/>
</dbReference>
<protein>
    <submittedName>
        <fullName evidence="5">Protein SPA1-RELATED 2-like protein isoform X1</fullName>
    </submittedName>
</protein>
<evidence type="ECO:0000259" key="4">
    <source>
        <dbReference type="PROSITE" id="PS50011"/>
    </source>
</evidence>
<dbReference type="GO" id="GO:0005524">
    <property type="term" value="F:ATP binding"/>
    <property type="evidence" value="ECO:0007669"/>
    <property type="project" value="InterPro"/>
</dbReference>
<accession>A0A3S4NQH2</accession>
<dbReference type="SMART" id="SM00320">
    <property type="entry name" value="WD40"/>
    <property type="match status" value="7"/>
</dbReference>
<dbReference type="Gene3D" id="2.130.10.10">
    <property type="entry name" value="YVTN repeat-like/Quinoprotein amine dehydrogenase"/>
    <property type="match status" value="1"/>
</dbReference>
<dbReference type="InterPro" id="IPR036322">
    <property type="entry name" value="WD40_repeat_dom_sf"/>
</dbReference>
<dbReference type="InterPro" id="IPR015943">
    <property type="entry name" value="WD40/YVTN_repeat-like_dom_sf"/>
</dbReference>
<organism evidence="5 6">
    <name type="scientific">Cinnamomum micranthum f. kanehirae</name>
    <dbReference type="NCBI Taxonomy" id="337451"/>
    <lineage>
        <taxon>Eukaryota</taxon>
        <taxon>Viridiplantae</taxon>
        <taxon>Streptophyta</taxon>
        <taxon>Embryophyta</taxon>
        <taxon>Tracheophyta</taxon>
        <taxon>Spermatophyta</taxon>
        <taxon>Magnoliopsida</taxon>
        <taxon>Magnoliidae</taxon>
        <taxon>Laurales</taxon>
        <taxon>Lauraceae</taxon>
        <taxon>Cinnamomum</taxon>
    </lineage>
</organism>
<dbReference type="InterPro" id="IPR019775">
    <property type="entry name" value="WD40_repeat_CS"/>
</dbReference>
<dbReference type="OrthoDB" id="273771at2759"/>
<dbReference type="STRING" id="337451.A0A3S4NQH2"/>
<evidence type="ECO:0000313" key="6">
    <source>
        <dbReference type="Proteomes" id="UP000283530"/>
    </source>
</evidence>
<gene>
    <name evidence="5" type="ORF">CKAN_00887500</name>
</gene>
<dbReference type="PROSITE" id="PS50011">
    <property type="entry name" value="PROTEIN_KINASE_DOM"/>
    <property type="match status" value="1"/>
</dbReference>
<dbReference type="Pfam" id="PF00400">
    <property type="entry name" value="WD40"/>
    <property type="match status" value="1"/>
</dbReference>
<dbReference type="GO" id="GO:0009640">
    <property type="term" value="P:photomorphogenesis"/>
    <property type="evidence" value="ECO:0007669"/>
    <property type="project" value="InterPro"/>
</dbReference>
<keyword evidence="6" id="KW-1185">Reference proteome</keyword>
<evidence type="ECO:0000256" key="2">
    <source>
        <dbReference type="ARBA" id="ARBA00022737"/>
    </source>
</evidence>
<dbReference type="PROSITE" id="PS50294">
    <property type="entry name" value="WD_REPEATS_REGION"/>
    <property type="match status" value="1"/>
</dbReference>
<comment type="caution">
    <text evidence="5">The sequence shown here is derived from an EMBL/GenBank/DDBJ whole genome shotgun (WGS) entry which is preliminary data.</text>
</comment>
<reference evidence="5 6" key="1">
    <citation type="journal article" date="2019" name="Nat. Plants">
        <title>Stout camphor tree genome fills gaps in understanding of flowering plant genome evolution.</title>
        <authorList>
            <person name="Chaw S.M."/>
            <person name="Liu Y.C."/>
            <person name="Wu Y.W."/>
            <person name="Wang H.Y."/>
            <person name="Lin C.I."/>
            <person name="Wu C.S."/>
            <person name="Ke H.M."/>
            <person name="Chang L.Y."/>
            <person name="Hsu C.Y."/>
            <person name="Yang H.T."/>
            <person name="Sudianto E."/>
            <person name="Hsu M.H."/>
            <person name="Wu K.P."/>
            <person name="Wang L.N."/>
            <person name="Leebens-Mack J.H."/>
            <person name="Tsai I.J."/>
        </authorList>
    </citation>
    <scope>NUCLEOTIDE SEQUENCE [LARGE SCALE GENOMIC DNA]</scope>
    <source>
        <strain evidence="6">cv. Chaw 1501</strain>
        <tissue evidence="5">Young leaves</tissue>
    </source>
</reference>
<dbReference type="InterPro" id="IPR044630">
    <property type="entry name" value="SPA1/2/3/4"/>
</dbReference>
<name>A0A3S4NQH2_9MAGN</name>
<proteinExistence type="predicted"/>
<dbReference type="PROSITE" id="PS50082">
    <property type="entry name" value="WD_REPEATS_2"/>
    <property type="match status" value="1"/>
</dbReference>
<dbReference type="InterPro" id="IPR001680">
    <property type="entry name" value="WD40_rpt"/>
</dbReference>
<feature type="repeat" description="WD" evidence="3">
    <location>
        <begin position="930"/>
        <end position="963"/>
    </location>
</feature>
<dbReference type="InterPro" id="IPR011009">
    <property type="entry name" value="Kinase-like_dom_sf"/>
</dbReference>
<evidence type="ECO:0000256" key="3">
    <source>
        <dbReference type="PROSITE-ProRule" id="PRU00221"/>
    </source>
</evidence>